<dbReference type="Pfam" id="PF00092">
    <property type="entry name" value="VWA"/>
    <property type="match status" value="1"/>
</dbReference>
<keyword evidence="2" id="KW-1133">Transmembrane helix</keyword>
<dbReference type="Proteomes" id="UP000321412">
    <property type="component" value="Unassembled WGS sequence"/>
</dbReference>
<evidence type="ECO:0000313" key="4">
    <source>
        <dbReference type="EMBL" id="TXD38477.1"/>
    </source>
</evidence>
<protein>
    <submittedName>
        <fullName evidence="4">VWA domain-containing protein</fullName>
    </submittedName>
</protein>
<feature type="transmembrane region" description="Helical" evidence="2">
    <location>
        <begin position="86"/>
        <end position="105"/>
    </location>
</feature>
<dbReference type="PROSITE" id="PS50234">
    <property type="entry name" value="VWFA"/>
    <property type="match status" value="1"/>
</dbReference>
<feature type="region of interest" description="Disordered" evidence="1">
    <location>
        <begin position="168"/>
        <end position="195"/>
    </location>
</feature>
<dbReference type="InterPro" id="IPR036465">
    <property type="entry name" value="vWFA_dom_sf"/>
</dbReference>
<gene>
    <name evidence="4" type="ORF">FRC98_06230</name>
</gene>
<reference evidence="4 5" key="1">
    <citation type="submission" date="2019-08" db="EMBL/GenBank/DDBJ databases">
        <title>Bradymonadales sp. TMQ4.</title>
        <authorList>
            <person name="Liang Q."/>
        </authorList>
    </citation>
    <scope>NUCLEOTIDE SEQUENCE [LARGE SCALE GENOMIC DNA]</scope>
    <source>
        <strain evidence="4 5">TMQ4</strain>
    </source>
</reference>
<keyword evidence="2" id="KW-0472">Membrane</keyword>
<dbReference type="OrthoDB" id="9781333at2"/>
<evidence type="ECO:0000256" key="1">
    <source>
        <dbReference type="SAM" id="MobiDB-lite"/>
    </source>
</evidence>
<accession>A0A5C6XLI4</accession>
<feature type="transmembrane region" description="Helical" evidence="2">
    <location>
        <begin position="56"/>
        <end position="74"/>
    </location>
</feature>
<dbReference type="PANTHER" id="PTHR37947">
    <property type="entry name" value="BLL2462 PROTEIN"/>
    <property type="match status" value="1"/>
</dbReference>
<dbReference type="InterPro" id="IPR010768">
    <property type="entry name" value="GATase1-like"/>
</dbReference>
<dbReference type="SMART" id="SM00327">
    <property type="entry name" value="VWA"/>
    <property type="match status" value="2"/>
</dbReference>
<keyword evidence="2" id="KW-0812">Transmembrane</keyword>
<evidence type="ECO:0000313" key="5">
    <source>
        <dbReference type="Proteomes" id="UP000321412"/>
    </source>
</evidence>
<evidence type="ECO:0000259" key="3">
    <source>
        <dbReference type="PROSITE" id="PS50234"/>
    </source>
</evidence>
<dbReference type="CDD" id="cd00198">
    <property type="entry name" value="vWFA"/>
    <property type="match status" value="1"/>
</dbReference>
<dbReference type="SUPFAM" id="SSF53300">
    <property type="entry name" value="vWA-like"/>
    <property type="match status" value="2"/>
</dbReference>
<proteinExistence type="predicted"/>
<dbReference type="AlphaFoldDB" id="A0A5C6XLI4"/>
<dbReference type="Gene3D" id="3.40.50.880">
    <property type="match status" value="2"/>
</dbReference>
<keyword evidence="5" id="KW-1185">Reference proteome</keyword>
<comment type="caution">
    <text evidence="4">The sequence shown here is derived from an EMBL/GenBank/DDBJ whole genome shotgun (WGS) entry which is preliminary data.</text>
</comment>
<sequence length="940" mass="104523">MIGSRSLISKTAFWGVLLTLWAVGLWAYLDAVVWAPAETWSFTYGERTFEIMAPDYVGLLLLLPLLAIVARYTLSDFPLYQRVLNVLFRALVLAGLTLALMQPVVTSFDSKIATIIVVDTSASFPDEALEQARERINTYLEAAAEDDQVRVIGFADHPYLIEPSADGTYAALPRPERPRDAAPSQAGDEAAEDAEDVVPDTANLQELAADPTLQTDISAALRMAYGLFPDDHLKRLVVISDGNQTRGDVLAEANRAADFGIRLYAATLDYEQPPEVLIEAVDVPENIELGAPFYLVARVFSTYPTTARLTLWQNEYKDGEQEVELQRGVTEVRFQTEVYEPGFRQFRLTMNVEGPDTHAANNSFMYSAHIRGKARVLYVEGEMRSRHHLERALRNENFDVETRSPAGLPKSEEELDRFDLVLLSDVHSRHVSEAQQQLLTRYVRDLGGGLIMAGGQDSFGPGKWEDSAVERLMPVSFEGERQRETPSLALLMVIDRSGSMAGDRIALAKDAARAAVEVLQPGDQVGVLAFDNEIDPIVRLQPAANRSRILSAINRLQVRGGTDIELALNEAYEQLAFASARVKHIILLTDGMSEPGTIFTRIMPAMRIENITVTTVAVGDGAETSMLRRIAERGSGRYHFTNNPYNVPQIFTQETRTVARSALAEEPIRAQVAGRAQLLEGIAWNAAPYLLGYVTTTPKPQSEVLLTVEGGDPLLARWRVGLGKTAAFTSDLKNRWGAEWVRWPGYAQLWAQLIRDTMRTDDRDRLPMRVTVDGERARVMVDAIGEDDRFINDLQSVLRVTDPQGNDAQFDLQQRAPGRYEASFPLPQFGAYQLAAQHDRAGDTFAVSQASLAYPYPREMTYLEPNEALIAQVVAMGDGEVDPSPATIFDADGEEVRYRRQLWPLVLLVALALMVLDLALRRIRLSGQTELTWLALTRSR</sequence>
<dbReference type="RefSeq" id="WP_146980418.1">
    <property type="nucleotide sequence ID" value="NZ_VOSM01000002.1"/>
</dbReference>
<dbReference type="EMBL" id="VOSM01000002">
    <property type="protein sequence ID" value="TXD38477.1"/>
    <property type="molecule type" value="Genomic_DNA"/>
</dbReference>
<name>A0A5C6XLI4_9DELT</name>
<dbReference type="PANTHER" id="PTHR37947:SF2">
    <property type="entry name" value="VON WILLEBRAND FACTOR TYPE A"/>
    <property type="match status" value="1"/>
</dbReference>
<dbReference type="InterPro" id="IPR002035">
    <property type="entry name" value="VWF_A"/>
</dbReference>
<dbReference type="CDD" id="cd03143">
    <property type="entry name" value="A4_beta-galactosidase_middle_domain"/>
    <property type="match status" value="1"/>
</dbReference>
<dbReference type="SUPFAM" id="SSF52317">
    <property type="entry name" value="Class I glutamine amidotransferase-like"/>
    <property type="match status" value="1"/>
</dbReference>
<feature type="domain" description="VWFA" evidence="3">
    <location>
        <begin position="489"/>
        <end position="658"/>
    </location>
</feature>
<dbReference type="InterPro" id="IPR029062">
    <property type="entry name" value="Class_I_gatase-like"/>
</dbReference>
<dbReference type="Gene3D" id="3.40.50.410">
    <property type="entry name" value="von Willebrand factor, type A domain"/>
    <property type="match status" value="1"/>
</dbReference>
<evidence type="ECO:0000256" key="2">
    <source>
        <dbReference type="SAM" id="Phobius"/>
    </source>
</evidence>
<feature type="transmembrane region" description="Helical" evidence="2">
    <location>
        <begin position="12"/>
        <end position="36"/>
    </location>
</feature>
<organism evidence="4 5">
    <name type="scientific">Lujinxingia vulgaris</name>
    <dbReference type="NCBI Taxonomy" id="2600176"/>
    <lineage>
        <taxon>Bacteria</taxon>
        <taxon>Deltaproteobacteria</taxon>
        <taxon>Bradymonadales</taxon>
        <taxon>Lujinxingiaceae</taxon>
        <taxon>Lujinxingia</taxon>
    </lineage>
</organism>
<dbReference type="Pfam" id="PF07090">
    <property type="entry name" value="GATase1_like"/>
    <property type="match status" value="1"/>
</dbReference>